<dbReference type="Gene3D" id="3.40.50.1820">
    <property type="entry name" value="alpha/beta hydrolase"/>
    <property type="match status" value="1"/>
</dbReference>
<gene>
    <name evidence="6" type="ORF">CAEBREN_20456</name>
</gene>
<sequence>MDRKKYKKKRTVIDKVILLKKNSIVMGGHLSHLEREEHPEKLDASCGPIRGNIYRHADKIVDGYLGIRYAQPPIGELRFKKPVPVDVWSDTKDCTKYGPRCPQSGAFPEMINFQKEDIPDEANCLTLNVFAPRWKSEEFGNKRPVMVYVHGGGFELSASRDYCDYSVSGALPLKDVVMVTVNYRVGILGFFSTGDQVCPGNFGLWDQTLALKWVQKHIASFGGDPNNVTVLGQSAGGVSVDLLSLSPHSRDLFQKVIPMSGNALCEFACRNSKNQAKACLEYIRHIGYTGSNDSQEILNWLKNKPIEEIDKMRGFELPVTGYFIYQPNLDGDFLPKPLDELRKEAPQKSMMVGVAEHEGLFFSLTGDSRPAKEILKDMIEISYKRDTGEKCEETRKKVYDYYTKGVDEGDETKMKERLVDFLGDSIFNGGAISTAQASLKYGNNVWFYVFDYVNPSGFGDLAQIMPFVAPTHCTDLRYILGEGLYSPFKPDETDWKMIDKMTTMYSNFAKYGNPNGKGSAEWEPYSLDHPERHYRIAYPVGEMREEYHKGRWKFLKEIRDNNKILEEVVYGRV</sequence>
<dbReference type="ESTHER" id="caebe-g0mu02">
    <property type="family name" value="Carb_B_Nematoda"/>
</dbReference>
<dbReference type="CDD" id="cd00312">
    <property type="entry name" value="Esterase_lipase"/>
    <property type="match status" value="1"/>
</dbReference>
<keyword evidence="7" id="KW-1185">Reference proteome</keyword>
<feature type="domain" description="Carboxylesterase type B" evidence="5">
    <location>
        <begin position="41"/>
        <end position="554"/>
    </location>
</feature>
<evidence type="ECO:0000256" key="3">
    <source>
        <dbReference type="ARBA" id="ARBA00022801"/>
    </source>
</evidence>
<reference evidence="7" key="1">
    <citation type="submission" date="2011-07" db="EMBL/GenBank/DDBJ databases">
        <authorList>
            <consortium name="Caenorhabditis brenneri Sequencing and Analysis Consortium"/>
            <person name="Wilson R.K."/>
        </authorList>
    </citation>
    <scope>NUCLEOTIDE SEQUENCE [LARGE SCALE GENOMIC DNA]</scope>
    <source>
        <strain evidence="7">PB2801</strain>
    </source>
</reference>
<dbReference type="SUPFAM" id="SSF53474">
    <property type="entry name" value="alpha/beta-Hydrolases"/>
    <property type="match status" value="1"/>
</dbReference>
<keyword evidence="3 4" id="KW-0378">Hydrolase</keyword>
<dbReference type="Proteomes" id="UP000008068">
    <property type="component" value="Unassembled WGS sequence"/>
</dbReference>
<dbReference type="EC" id="3.1.1.-" evidence="4"/>
<protein>
    <recommendedName>
        <fullName evidence="4">Carboxylic ester hydrolase</fullName>
        <ecNumber evidence="4">3.1.1.-</ecNumber>
    </recommendedName>
</protein>
<dbReference type="HOGENOM" id="CLU_006586_13_3_1"/>
<proteinExistence type="inferred from homology"/>
<dbReference type="EMBL" id="GL379812">
    <property type="protein sequence ID" value="EGT44143.1"/>
    <property type="molecule type" value="Genomic_DNA"/>
</dbReference>
<dbReference type="InterPro" id="IPR043187">
    <property type="entry name" value="CM06B1-like"/>
</dbReference>
<dbReference type="PANTHER" id="PTHR45029">
    <property type="entry name" value="CARBOXYLIC ESTER HYDROLASE-RELATED"/>
    <property type="match status" value="1"/>
</dbReference>
<dbReference type="InParanoid" id="G0MU02"/>
<dbReference type="STRING" id="135651.G0MU02"/>
<dbReference type="PANTHER" id="PTHR45029:SF7">
    <property type="entry name" value="CARBOXYLIC ESTER HYDROLASE"/>
    <property type="match status" value="1"/>
</dbReference>
<keyword evidence="2" id="KW-0719">Serine esterase</keyword>
<dbReference type="OMA" id="GNALCEF"/>
<dbReference type="GO" id="GO:0052689">
    <property type="term" value="F:carboxylic ester hydrolase activity"/>
    <property type="evidence" value="ECO:0007669"/>
    <property type="project" value="UniProtKB-KW"/>
</dbReference>
<evidence type="ECO:0000313" key="7">
    <source>
        <dbReference type="Proteomes" id="UP000008068"/>
    </source>
</evidence>
<dbReference type="InterPro" id="IPR002018">
    <property type="entry name" value="CarbesteraseB"/>
</dbReference>
<evidence type="ECO:0000313" key="6">
    <source>
        <dbReference type="EMBL" id="EGT44143.1"/>
    </source>
</evidence>
<evidence type="ECO:0000256" key="4">
    <source>
        <dbReference type="RuleBase" id="RU361235"/>
    </source>
</evidence>
<evidence type="ECO:0000256" key="2">
    <source>
        <dbReference type="ARBA" id="ARBA00022487"/>
    </source>
</evidence>
<dbReference type="Pfam" id="PF00135">
    <property type="entry name" value="COesterase"/>
    <property type="match status" value="1"/>
</dbReference>
<organism evidence="7">
    <name type="scientific">Caenorhabditis brenneri</name>
    <name type="common">Nematode worm</name>
    <dbReference type="NCBI Taxonomy" id="135651"/>
    <lineage>
        <taxon>Eukaryota</taxon>
        <taxon>Metazoa</taxon>
        <taxon>Ecdysozoa</taxon>
        <taxon>Nematoda</taxon>
        <taxon>Chromadorea</taxon>
        <taxon>Rhabditida</taxon>
        <taxon>Rhabditina</taxon>
        <taxon>Rhabditomorpha</taxon>
        <taxon>Rhabditoidea</taxon>
        <taxon>Rhabditidae</taxon>
        <taxon>Peloderinae</taxon>
        <taxon>Caenorhabditis</taxon>
    </lineage>
</organism>
<dbReference type="InterPro" id="IPR029058">
    <property type="entry name" value="AB_hydrolase_fold"/>
</dbReference>
<dbReference type="eggNOG" id="KOG1516">
    <property type="taxonomic scope" value="Eukaryota"/>
</dbReference>
<accession>G0MU02</accession>
<dbReference type="OrthoDB" id="19653at2759"/>
<evidence type="ECO:0000259" key="5">
    <source>
        <dbReference type="Pfam" id="PF00135"/>
    </source>
</evidence>
<evidence type="ECO:0000256" key="1">
    <source>
        <dbReference type="ARBA" id="ARBA00005964"/>
    </source>
</evidence>
<dbReference type="PROSITE" id="PS00122">
    <property type="entry name" value="CARBOXYLESTERASE_B_1"/>
    <property type="match status" value="1"/>
</dbReference>
<name>G0MU02_CAEBE</name>
<dbReference type="AlphaFoldDB" id="G0MU02"/>
<comment type="similarity">
    <text evidence="1 4">Belongs to the type-B carboxylesterase/lipase family.</text>
</comment>
<dbReference type="InterPro" id="IPR019826">
    <property type="entry name" value="Carboxylesterase_B_AS"/>
</dbReference>